<keyword evidence="6 13" id="KW-1133">Transmembrane helix</keyword>
<evidence type="ECO:0000256" key="2">
    <source>
        <dbReference type="ARBA" id="ARBA00022475"/>
    </source>
</evidence>
<dbReference type="PROSITE" id="PS00237">
    <property type="entry name" value="G_PROTEIN_RECEP_F1_1"/>
    <property type="match status" value="2"/>
</dbReference>
<feature type="transmembrane region" description="Helical" evidence="13">
    <location>
        <begin position="491"/>
        <end position="511"/>
    </location>
</feature>
<evidence type="ECO:0000256" key="5">
    <source>
        <dbReference type="ARBA" id="ARBA00022725"/>
    </source>
</evidence>
<keyword evidence="11 12" id="KW-0807">Transducer</keyword>
<keyword evidence="8 13" id="KW-0472">Membrane</keyword>
<feature type="transmembrane region" description="Helical" evidence="13">
    <location>
        <begin position="197"/>
        <end position="219"/>
    </location>
</feature>
<evidence type="ECO:0000256" key="8">
    <source>
        <dbReference type="ARBA" id="ARBA00023136"/>
    </source>
</evidence>
<keyword evidence="4 12" id="KW-0812">Transmembrane</keyword>
<evidence type="ECO:0000256" key="10">
    <source>
        <dbReference type="ARBA" id="ARBA00023180"/>
    </source>
</evidence>
<evidence type="ECO:0000256" key="12">
    <source>
        <dbReference type="RuleBase" id="RU000688"/>
    </source>
</evidence>
<feature type="transmembrane region" description="Helical" evidence="13">
    <location>
        <begin position="449"/>
        <end position="471"/>
    </location>
</feature>
<feature type="transmembrane region" description="Helical" evidence="13">
    <location>
        <begin position="142"/>
        <end position="165"/>
    </location>
</feature>
<dbReference type="GO" id="GO:0004930">
    <property type="term" value="F:G protein-coupled receptor activity"/>
    <property type="evidence" value="ECO:0007669"/>
    <property type="project" value="UniProtKB-KW"/>
</dbReference>
<reference evidence="15" key="1">
    <citation type="submission" date="2022-03" db="EMBL/GenBank/DDBJ databases">
        <authorList>
            <person name="Alioto T."/>
            <person name="Alioto T."/>
            <person name="Gomez Garrido J."/>
        </authorList>
    </citation>
    <scope>NUCLEOTIDE SEQUENCE</scope>
</reference>
<evidence type="ECO:0000256" key="3">
    <source>
        <dbReference type="ARBA" id="ARBA00022606"/>
    </source>
</evidence>
<dbReference type="PROSITE" id="PS50262">
    <property type="entry name" value="G_PROTEIN_RECEP_F1_2"/>
    <property type="match status" value="2"/>
</dbReference>
<keyword evidence="16" id="KW-1185">Reference proteome</keyword>
<dbReference type="GO" id="GO:0004984">
    <property type="term" value="F:olfactory receptor activity"/>
    <property type="evidence" value="ECO:0007669"/>
    <property type="project" value="InterPro"/>
</dbReference>
<evidence type="ECO:0000313" key="16">
    <source>
        <dbReference type="Proteomes" id="UP001295444"/>
    </source>
</evidence>
<comment type="subcellular location">
    <subcellularLocation>
        <location evidence="1">Cell membrane</location>
        <topology evidence="1">Multi-pass membrane protein</topology>
    </subcellularLocation>
</comment>
<feature type="domain" description="G-protein coupled receptors family 1 profile" evidence="14">
    <location>
        <begin position="409"/>
        <end position="638"/>
    </location>
</feature>
<dbReference type="PRINTS" id="PR00245">
    <property type="entry name" value="OLFACTORYR"/>
</dbReference>
<dbReference type="PANTHER" id="PTHR26454:SF171">
    <property type="entry name" value="OLFACTORY RECEPTOR"/>
    <property type="match status" value="1"/>
</dbReference>
<dbReference type="InterPro" id="IPR000725">
    <property type="entry name" value="Olfact_rcpt"/>
</dbReference>
<feature type="transmembrane region" description="Helical" evidence="13">
    <location>
        <begin position="62"/>
        <end position="84"/>
    </location>
</feature>
<feature type="domain" description="G-protein coupled receptors family 1 profile" evidence="14">
    <location>
        <begin position="43"/>
        <end position="293"/>
    </location>
</feature>
<dbReference type="Proteomes" id="UP001295444">
    <property type="component" value="Chromosome 05"/>
</dbReference>
<evidence type="ECO:0000256" key="9">
    <source>
        <dbReference type="ARBA" id="ARBA00023170"/>
    </source>
</evidence>
<feature type="non-terminal residue" evidence="15">
    <location>
        <position position="1"/>
    </location>
</feature>
<dbReference type="InterPro" id="IPR047132">
    <property type="entry name" value="Olfact_rcpt_6C-like"/>
</dbReference>
<proteinExistence type="inferred from homology"/>
<dbReference type="FunFam" id="1.20.1070.10:FF:000010">
    <property type="entry name" value="Olfactory receptor"/>
    <property type="match status" value="2"/>
</dbReference>
<feature type="transmembrane region" description="Helical" evidence="13">
    <location>
        <begin position="240"/>
        <end position="263"/>
    </location>
</feature>
<feature type="transmembrane region" description="Helical" evidence="13">
    <location>
        <begin position="345"/>
        <end position="365"/>
    </location>
</feature>
<comment type="similarity">
    <text evidence="12">Belongs to the G-protein coupled receptor 1 family.</text>
</comment>
<dbReference type="GO" id="GO:0005886">
    <property type="term" value="C:plasma membrane"/>
    <property type="evidence" value="ECO:0007669"/>
    <property type="project" value="UniProtKB-SubCell"/>
</dbReference>
<evidence type="ECO:0000256" key="6">
    <source>
        <dbReference type="ARBA" id="ARBA00022989"/>
    </source>
</evidence>
<evidence type="ECO:0000256" key="13">
    <source>
        <dbReference type="SAM" id="Phobius"/>
    </source>
</evidence>
<dbReference type="PANTHER" id="PTHR26454">
    <property type="entry name" value="OLFACTORY RECEPTOR"/>
    <property type="match status" value="1"/>
</dbReference>
<evidence type="ECO:0000313" key="15">
    <source>
        <dbReference type="EMBL" id="CAH2294670.1"/>
    </source>
</evidence>
<keyword evidence="3" id="KW-0716">Sensory transduction</keyword>
<keyword evidence="5" id="KW-0552">Olfaction</keyword>
<evidence type="ECO:0000256" key="11">
    <source>
        <dbReference type="ARBA" id="ARBA00023224"/>
    </source>
</evidence>
<dbReference type="AlphaFoldDB" id="A0AAD1W9K7"/>
<keyword evidence="10" id="KW-0325">Glycoprotein</keyword>
<sequence length="661" mass="74099">ERSQFKTYENKTQFFLLGFSSNPKIQSIIFVGLLLIYSLSVLGNLVIICATFVDQKLHIPMYMFLSSLAVTDICFMSSTVPKLLASLGAHNGYISQYNCLLQYFFYYSFGGTEFCSLALLSIDRYLAVCQPLRYNAIMTRHVCIRLIVGSWIFGFLECIPPLHAISQLQFCSRPSLIAHFFCDGAAILNVSCTDTRLAGVIVFATASFAIFSSLIPTLYSYSYILSAIFRISSSSGRIKTFSTCSSHLLVVSITYGSCIFIYVRPAGALSTSLDMTVAVFNSILSPVLNPFIYTLRNQMIKKTLKYFYITKTANLWPVNCVLYIKKRESFTEAAVYVDSICDLHFLLRACCTIMGGIFFLLSWGAHKESGTEDKSMLVESHPQGKSCRHGTHERDQHPHKRPIPVVVHFLQDLSIVDICFLSSTVPRLLASLATHNGHISLSSCLLQFFFYYSFGAIEFGSLAVLSIDRYLAICHPLRYSAVMTRHVCSRVILGVWIFGFLKFLPTFIFLLKLKFCGRPTIIKHFFCDGSALLNVSCSDTRLVGYIFLWTTIFGIVVSIIPTLLSYSFILSSIFKIATSSGRKKTFSTCSAHLLVVSMVYGSCIFIYIRPAGSTSSTLEMIVAVINSILNPLLNPYIYTLRNQMIKNTVKGLWLQKTGNTR</sequence>
<dbReference type="Gene3D" id="1.20.1070.10">
    <property type="entry name" value="Rhodopsin 7-helix transmembrane proteins"/>
    <property type="match status" value="2"/>
</dbReference>
<name>A0AAD1W9K7_PELCU</name>
<feature type="transmembrane region" description="Helical" evidence="13">
    <location>
        <begin position="590"/>
        <end position="608"/>
    </location>
</feature>
<evidence type="ECO:0000256" key="7">
    <source>
        <dbReference type="ARBA" id="ARBA00023040"/>
    </source>
</evidence>
<keyword evidence="9 12" id="KW-0675">Receptor</keyword>
<feature type="transmembrane region" description="Helical" evidence="13">
    <location>
        <begin position="620"/>
        <end position="640"/>
    </location>
</feature>
<feature type="transmembrane region" description="Helical" evidence="13">
    <location>
        <begin position="104"/>
        <end position="122"/>
    </location>
</feature>
<evidence type="ECO:0000256" key="4">
    <source>
        <dbReference type="ARBA" id="ARBA00022692"/>
    </source>
</evidence>
<feature type="transmembrane region" description="Helical" evidence="13">
    <location>
        <begin position="275"/>
        <end position="295"/>
    </location>
</feature>
<dbReference type="EMBL" id="OW240916">
    <property type="protein sequence ID" value="CAH2294670.1"/>
    <property type="molecule type" value="Genomic_DNA"/>
</dbReference>
<dbReference type="PRINTS" id="PR00237">
    <property type="entry name" value="GPCRRHODOPSN"/>
</dbReference>
<feature type="transmembrane region" description="Helical" evidence="13">
    <location>
        <begin position="542"/>
        <end position="569"/>
    </location>
</feature>
<dbReference type="SUPFAM" id="SSF81321">
    <property type="entry name" value="Family A G protein-coupled receptor-like"/>
    <property type="match status" value="2"/>
</dbReference>
<keyword evidence="7 12" id="KW-0297">G-protein coupled receptor</keyword>
<dbReference type="InterPro" id="IPR000276">
    <property type="entry name" value="GPCR_Rhodpsn"/>
</dbReference>
<dbReference type="Pfam" id="PF13853">
    <property type="entry name" value="7tm_4"/>
    <property type="match status" value="2"/>
</dbReference>
<feature type="transmembrane region" description="Helical" evidence="13">
    <location>
        <begin position="25"/>
        <end position="50"/>
    </location>
</feature>
<accession>A0AAD1W9K7</accession>
<keyword evidence="2" id="KW-1003">Cell membrane</keyword>
<organism evidence="15 16">
    <name type="scientific">Pelobates cultripes</name>
    <name type="common">Western spadefoot toad</name>
    <dbReference type="NCBI Taxonomy" id="61616"/>
    <lineage>
        <taxon>Eukaryota</taxon>
        <taxon>Metazoa</taxon>
        <taxon>Chordata</taxon>
        <taxon>Craniata</taxon>
        <taxon>Vertebrata</taxon>
        <taxon>Euteleostomi</taxon>
        <taxon>Amphibia</taxon>
        <taxon>Batrachia</taxon>
        <taxon>Anura</taxon>
        <taxon>Pelobatoidea</taxon>
        <taxon>Pelobatidae</taxon>
        <taxon>Pelobates</taxon>
    </lineage>
</organism>
<protein>
    <submittedName>
        <fullName evidence="15">Olfactory receptor 6F1-like</fullName>
    </submittedName>
</protein>
<evidence type="ECO:0000259" key="14">
    <source>
        <dbReference type="PROSITE" id="PS50262"/>
    </source>
</evidence>
<gene>
    <name evidence="15" type="ORF">PECUL_23A037286</name>
</gene>
<evidence type="ECO:0000256" key="1">
    <source>
        <dbReference type="ARBA" id="ARBA00004651"/>
    </source>
</evidence>
<feature type="non-terminal residue" evidence="15">
    <location>
        <position position="661"/>
    </location>
</feature>
<dbReference type="InterPro" id="IPR017452">
    <property type="entry name" value="GPCR_Rhodpsn_7TM"/>
</dbReference>